<keyword evidence="2 5" id="KW-0238">DNA-binding</keyword>
<dbReference type="InterPro" id="IPR046335">
    <property type="entry name" value="LacI/GalR-like_sensor"/>
</dbReference>
<dbReference type="Gene3D" id="1.10.260.40">
    <property type="entry name" value="lambda repressor-like DNA-binding domains"/>
    <property type="match status" value="1"/>
</dbReference>
<dbReference type="CDD" id="cd06279">
    <property type="entry name" value="PBP1_LacI-like"/>
    <property type="match status" value="1"/>
</dbReference>
<evidence type="ECO:0000256" key="1">
    <source>
        <dbReference type="ARBA" id="ARBA00023015"/>
    </source>
</evidence>
<dbReference type="Pfam" id="PF13377">
    <property type="entry name" value="Peripla_BP_3"/>
    <property type="match status" value="1"/>
</dbReference>
<dbReference type="PROSITE" id="PS50932">
    <property type="entry name" value="HTH_LACI_2"/>
    <property type="match status" value="1"/>
</dbReference>
<dbReference type="Proteomes" id="UP000700706">
    <property type="component" value="Unassembled WGS sequence"/>
</dbReference>
<dbReference type="SUPFAM" id="SSF53822">
    <property type="entry name" value="Periplasmic binding protein-like I"/>
    <property type="match status" value="1"/>
</dbReference>
<dbReference type="Gene3D" id="3.40.50.2300">
    <property type="match status" value="2"/>
</dbReference>
<accession>A0A952KFZ3</accession>
<dbReference type="SMART" id="SM00354">
    <property type="entry name" value="HTH_LACI"/>
    <property type="match status" value="1"/>
</dbReference>
<dbReference type="Pfam" id="PF00356">
    <property type="entry name" value="LacI"/>
    <property type="match status" value="1"/>
</dbReference>
<sequence>MPEDAPPDKPDAPKPKARLRDIAVAAGVAQGTVSNVFNHPERVSDAIRARVMEAAEALGYQGADPLARMLRTGQIGTIAVMIPDGLGYAFGDPAALALIQGVAAVCDETGRGISVYAAADVEAARKALGSAAVDGFIMYCMEEEPGVLDIIRSRGLPVVTVDQPLVQGCRTVTVADRTGAEAAARHLLGLGHRRIGVLSMELMPDSREGEVSLPRIRESIYAACQQRLYGYLDVLAEAGIPAGQVPIEECLFEPASTERGMARLMRRQPGLTAILATCDRLALWAMAWLARQDLSVPGDVSVIGFDDIAAAATSQPPLTTIRQPLMEKGRAAAELLIDPRGRDEIHFGTELVLRASTGPAKG</sequence>
<comment type="caution">
    <text evidence="5">The sequence shown here is derived from an EMBL/GenBank/DDBJ whole genome shotgun (WGS) entry which is preliminary data.</text>
</comment>
<evidence type="ECO:0000313" key="6">
    <source>
        <dbReference type="Proteomes" id="UP000700706"/>
    </source>
</evidence>
<dbReference type="AlphaFoldDB" id="A0A952KFZ3"/>
<protein>
    <submittedName>
        <fullName evidence="5">LacI family DNA-binding transcriptional regulator</fullName>
    </submittedName>
</protein>
<dbReference type="PANTHER" id="PTHR30146">
    <property type="entry name" value="LACI-RELATED TRANSCRIPTIONAL REPRESSOR"/>
    <property type="match status" value="1"/>
</dbReference>
<organism evidence="5 6">
    <name type="scientific">Inquilinus limosus</name>
    <dbReference type="NCBI Taxonomy" id="171674"/>
    <lineage>
        <taxon>Bacteria</taxon>
        <taxon>Pseudomonadati</taxon>
        <taxon>Pseudomonadota</taxon>
        <taxon>Alphaproteobacteria</taxon>
        <taxon>Rhodospirillales</taxon>
        <taxon>Rhodospirillaceae</taxon>
        <taxon>Inquilinus</taxon>
    </lineage>
</organism>
<dbReference type="InterPro" id="IPR010982">
    <property type="entry name" value="Lambda_DNA-bd_dom_sf"/>
</dbReference>
<dbReference type="SUPFAM" id="SSF47413">
    <property type="entry name" value="lambda repressor-like DNA-binding domains"/>
    <property type="match status" value="1"/>
</dbReference>
<keyword evidence="3" id="KW-0804">Transcription</keyword>
<dbReference type="CDD" id="cd01392">
    <property type="entry name" value="HTH_LacI"/>
    <property type="match status" value="1"/>
</dbReference>
<evidence type="ECO:0000256" key="3">
    <source>
        <dbReference type="ARBA" id="ARBA00023163"/>
    </source>
</evidence>
<dbReference type="GO" id="GO:0000976">
    <property type="term" value="F:transcription cis-regulatory region binding"/>
    <property type="evidence" value="ECO:0007669"/>
    <property type="project" value="TreeGrafter"/>
</dbReference>
<dbReference type="PANTHER" id="PTHR30146:SF138">
    <property type="entry name" value="TRANSCRIPTIONAL REGULATORY PROTEIN"/>
    <property type="match status" value="1"/>
</dbReference>
<feature type="domain" description="HTH lacI-type" evidence="4">
    <location>
        <begin position="17"/>
        <end position="72"/>
    </location>
</feature>
<evidence type="ECO:0000313" key="5">
    <source>
        <dbReference type="EMBL" id="MBW8728152.1"/>
    </source>
</evidence>
<dbReference type="EMBL" id="JAEKLZ010000362">
    <property type="protein sequence ID" value="MBW8728152.1"/>
    <property type="molecule type" value="Genomic_DNA"/>
</dbReference>
<dbReference type="InterPro" id="IPR000843">
    <property type="entry name" value="HTH_LacI"/>
</dbReference>
<keyword evidence="1" id="KW-0805">Transcription regulation</keyword>
<evidence type="ECO:0000256" key="2">
    <source>
        <dbReference type="ARBA" id="ARBA00023125"/>
    </source>
</evidence>
<name>A0A952KFZ3_9PROT</name>
<reference evidence="5" key="1">
    <citation type="submission" date="2020-06" db="EMBL/GenBank/DDBJ databases">
        <title>Stable isotope informed genome-resolved metagenomics uncovers potential trophic interactions in rhizosphere soil.</title>
        <authorList>
            <person name="Starr E.P."/>
            <person name="Shi S."/>
            <person name="Blazewicz S.J."/>
            <person name="Koch B.J."/>
            <person name="Probst A.J."/>
            <person name="Hungate B.A."/>
            <person name="Pett-Ridge J."/>
            <person name="Firestone M.K."/>
            <person name="Banfield J.F."/>
        </authorList>
    </citation>
    <scope>NUCLEOTIDE SEQUENCE</scope>
    <source>
        <strain evidence="5">YM_69_17</strain>
    </source>
</reference>
<dbReference type="InterPro" id="IPR028082">
    <property type="entry name" value="Peripla_BP_I"/>
</dbReference>
<dbReference type="GO" id="GO:0003700">
    <property type="term" value="F:DNA-binding transcription factor activity"/>
    <property type="evidence" value="ECO:0007669"/>
    <property type="project" value="TreeGrafter"/>
</dbReference>
<evidence type="ECO:0000259" key="4">
    <source>
        <dbReference type="PROSITE" id="PS50932"/>
    </source>
</evidence>
<proteinExistence type="predicted"/>
<gene>
    <name evidence="5" type="ORF">JF625_23780</name>
</gene>